<comment type="caution">
    <text evidence="1">The sequence shown here is derived from an EMBL/GenBank/DDBJ whole genome shotgun (WGS) entry which is preliminary data.</text>
</comment>
<sequence>IFYYLHYDPRRQHLFGLRDAYTPAYIIEDYNTTTFDVIQEYTQQNVTQNGWACDGCSVFDPDENWVVEVRVVSDGREYHACYLKMDLNLVGKKKDIVTKFQKLPKLSEPYTMTYDMEDKTYTFNIET</sequence>
<protein>
    <submittedName>
        <fullName evidence="1">Uncharacterized protein</fullName>
    </submittedName>
</protein>
<proteinExistence type="predicted"/>
<name>A0A819U468_9BILA</name>
<evidence type="ECO:0000313" key="1">
    <source>
        <dbReference type="EMBL" id="CAF4088753.1"/>
    </source>
</evidence>
<dbReference type="EMBL" id="CAJOBE010009606">
    <property type="protein sequence ID" value="CAF4088753.1"/>
    <property type="molecule type" value="Genomic_DNA"/>
</dbReference>
<dbReference type="Proteomes" id="UP000663874">
    <property type="component" value="Unassembled WGS sequence"/>
</dbReference>
<gene>
    <name evidence="1" type="ORF">FNK824_LOCUS30774</name>
</gene>
<feature type="non-terminal residue" evidence="1">
    <location>
        <position position="1"/>
    </location>
</feature>
<organism evidence="1 2">
    <name type="scientific">Rotaria sordida</name>
    <dbReference type="NCBI Taxonomy" id="392033"/>
    <lineage>
        <taxon>Eukaryota</taxon>
        <taxon>Metazoa</taxon>
        <taxon>Spiralia</taxon>
        <taxon>Gnathifera</taxon>
        <taxon>Rotifera</taxon>
        <taxon>Eurotatoria</taxon>
        <taxon>Bdelloidea</taxon>
        <taxon>Philodinida</taxon>
        <taxon>Philodinidae</taxon>
        <taxon>Rotaria</taxon>
    </lineage>
</organism>
<reference evidence="1" key="1">
    <citation type="submission" date="2021-02" db="EMBL/GenBank/DDBJ databases">
        <authorList>
            <person name="Nowell W R."/>
        </authorList>
    </citation>
    <scope>NUCLEOTIDE SEQUENCE</scope>
</reference>
<evidence type="ECO:0000313" key="2">
    <source>
        <dbReference type="Proteomes" id="UP000663874"/>
    </source>
</evidence>
<accession>A0A819U468</accession>
<dbReference type="AlphaFoldDB" id="A0A819U468"/>